<dbReference type="SUPFAM" id="SSF52540">
    <property type="entry name" value="P-loop containing nucleoside triphosphate hydrolases"/>
    <property type="match status" value="2"/>
</dbReference>
<evidence type="ECO:0000259" key="1">
    <source>
        <dbReference type="Pfam" id="PF11784"/>
    </source>
</evidence>
<dbReference type="PANTHER" id="PTHR10887">
    <property type="entry name" value="DNA2/NAM7 HELICASE FAMILY"/>
    <property type="match status" value="1"/>
</dbReference>
<dbReference type="FunFam" id="3.40.960.10:FF:000002">
    <property type="entry name" value="DNA helicase related protein"/>
    <property type="match status" value="1"/>
</dbReference>
<gene>
    <name evidence="5" type="ORF">SAMN04490187_4587</name>
</gene>
<dbReference type="Pfam" id="PF11784">
    <property type="entry name" value="DUF3320"/>
    <property type="match status" value="1"/>
</dbReference>
<dbReference type="InterPro" id="IPR041677">
    <property type="entry name" value="DNA2/NAM7_AAA_11"/>
</dbReference>
<dbReference type="InterPro" id="IPR027417">
    <property type="entry name" value="P-loop_NTPase"/>
</dbReference>
<dbReference type="Gene3D" id="3.40.960.10">
    <property type="entry name" value="VSR Endonuclease"/>
    <property type="match status" value="1"/>
</dbReference>
<reference evidence="6" key="1">
    <citation type="submission" date="2016-10" db="EMBL/GenBank/DDBJ databases">
        <authorList>
            <person name="Varghese N."/>
            <person name="Submissions S."/>
        </authorList>
    </citation>
    <scope>NUCLEOTIDE SEQUENCE [LARGE SCALE GENOMIC DNA]</scope>
    <source>
        <strain evidence="6">BS3660</strain>
    </source>
</reference>
<dbReference type="Gene3D" id="3.40.50.300">
    <property type="entry name" value="P-loop containing nucleotide triphosphate hydrolases"/>
    <property type="match status" value="3"/>
</dbReference>
<dbReference type="Pfam" id="PF13086">
    <property type="entry name" value="AAA_11"/>
    <property type="match status" value="2"/>
</dbReference>
<dbReference type="InterPro" id="IPR045055">
    <property type="entry name" value="DNA2/NAM7-like"/>
</dbReference>
<dbReference type="Pfam" id="PF13195">
    <property type="entry name" value="DUF4011"/>
    <property type="match status" value="1"/>
</dbReference>
<dbReference type="SUPFAM" id="SSF52980">
    <property type="entry name" value="Restriction endonuclease-like"/>
    <property type="match status" value="1"/>
</dbReference>
<evidence type="ECO:0000259" key="4">
    <source>
        <dbReference type="Pfam" id="PF18741"/>
    </source>
</evidence>
<dbReference type="Proteomes" id="UP000198542">
    <property type="component" value="Unassembled WGS sequence"/>
</dbReference>
<feature type="domain" description="DNA2/NAM7 helicase helicase" evidence="2">
    <location>
        <begin position="1554"/>
        <end position="1595"/>
    </location>
</feature>
<sequence length="2207" mass="244256">MDEAAKITVEPEVEPVKVVSIHSTVVAKLNLADYQNAVPVIRELRVVNETSTKYNDLVLTLTAYPEVFKPKTWRIDALMPDAFMPIPGHDLVLDGVLLGRLTEAENATLTYTLTASDASAEDGRAEIARLDLALELLPRNQWGGLSHLPDMTAAFVQPNDLAVERLLKQAAEVLRQSEKSSALDGYTGGAKRAWELTSAIWAAVARMKLDYALPPASFEQTGQKVRSPSHVTEHGLATCFDLALFFCAAIEQAGLNPVLVFTKGHAFAGFWLKPEEFSTTVIDDITAVRKRIKLKELMLFETTFATQHPVPPFTYATDRGEQLIAEGQDENFHLLLDVRRARLQRIKPLASADTQVSKLPTDDDLADGSELLVGIAPALPDEAVTVEVDERQLDPKDRLGRWQRKLLDLSLRNNLLNFKAGKKSLKLESPDPAALEDILASGKKLKLLTRPELMDGADPRDQALYELREREDVRRLHALDALKRNEVFVGLSSTEMEARLIELYRGARTALQEGGSNTLYLALGFLSWERADKGGQKYRAPLVLVPVTLERKSARSGFSMVLHDDEPRFNPTLIEMLRQDFELNLGSLETELPRDDSGLDIDAIWKAVGRAVKDIAGWEVVEDVVLSMFSFAKYLMWKDLAENAEALRESPVVRHLLDTPRDAFPSDITFPEDRRLDIDFNPREVFCPLPSDSSQLSAVMAASKGKDFVLIGPPGTGKSQTIANLIAQSVAQGRRVLFVSEKIAALDVVYRRLREVGLGEFCLEVHSSKARKTDVLAQLQSAWDAKGVVDSATWHAEADRLQALREGLNTYVERLHQRYTNGYSIYHAIGVVCGGASIAPMDMSWSSPHAHTREEITALRELSDRLEVNAQAIGYGALSTHPLGLVGQGEWSPSWQQQLIQAAREVLPAAQAAIRAAEKFSTSTSLPIPTLVPSVCNGLLLLSSTLPLAAGHDWRFVLRPDGRMIAQRLSEGSELIEKHRLLCQQLSAVWPISTVNSAEKGLNLLGRRRALLSQLSPAWPVQTFETLSQAIEMLDCIAELKQELSVTYTDIVETLDVRELLGDWQSAEQSFWPKSLLGTRKVTKTLSTAVSGDAEPDVAKDLLVWIQIRDLREKLDTMELGEHCTQIWDGSLSVAQHLKAVIQLRQATLCVTVDEPWTDIGFDVVAEGHCGEQLKSDLAHIRSIVLLDQELAPYLHLSDLTEGLWAGLNTDSEPLFAAIAFQTSRRQVVEQGELEGDHDPVAAGQCGKIMQEDLALLKQRLLVEKALSEFDDLGAVSSGLWTGLKTKVGKVSDAVAFQGKLASALAQLGTTPELVSAYRSAIQVLLGDANSLLEPEGMVCQSGAELGRCFELLRQRVDVLATAGHFSESGQADIQQFTLDALLQHCESMVRSEPGIRAWCAWRKVREEAVGAGLSSLVQAMEGNLVKAGEVRLSFETNYARWWLNAVVDNEPVIRGFVSVEHEQRIRDFRALDDRFTALTRDWLRARLCADLPNPETVTRSSEWGVLRYEMGKKTRHLPLRELMSKIPDALTKLTPCMLMSPLSIAQYLTPGASAFDLVIFDEASQIPVWDAVGAMARGRQVVMVGDPKQLPPTSFFDRAESTADDEDVEADLESILDECISANLPTRHLNWHYRSRHESLIAFSNQRYYESKLVTFPSPVTNDRAVKLHEIAGVYSKGGSRTNLIEARAVVADVVARLRSPGFRESKLTIGVVTFNGEQQKLIEDLLDEARRNEPSLEAYFADTELEPLFVKNLESVQGDERDIIYFSTTYGRDPAGVLAMNFGPINRPGGERRLNVAITRARHELCVFASLQPEQIDLTRTQSIGVRDLKHFLEFAQRGPRALAEAVTGSVGGFDSPFEEAVAMALTSRGWQVHTQVGVSAFRIDLGVVDPDAPGRYLAGVECDGATYHRSATARDRDKLREHVLRGLGWEILRIWSTDWWINAVGTADLIHERLTALLVLNRAQRAGHEAREEAARLLVENAVVEVIEVIEEVTGSVTEPLTTDSDNDEANAPQNQQYAAVALAPQPVSSSQSHYVPAEVVFYRESDPASIVQGVDPDAFFETSYSAVLRALIEYVINEEGPILDVILARRIARVHGWVRTGSKIRERVSAMAQSAHRMTIDDVGEFYWPSHITDVSSVVCRRPADEASIRSVDEICGDELASLAREFRAKGKAGEALLHAMARELGLQKLTASSRLRLEKASL</sequence>
<dbReference type="InterPro" id="IPR047187">
    <property type="entry name" value="SF1_C_Upf1"/>
</dbReference>
<dbReference type="InterPro" id="IPR049468">
    <property type="entry name" value="Restrct_endonuc-II-like_dom"/>
</dbReference>
<dbReference type="EMBL" id="FNTC01000002">
    <property type="protein sequence ID" value="SEC49471.1"/>
    <property type="molecule type" value="Genomic_DNA"/>
</dbReference>
<feature type="domain" description="DNA2/NAM7 helicase helicase" evidence="2">
    <location>
        <begin position="692"/>
        <end position="755"/>
    </location>
</feature>
<dbReference type="InterPro" id="IPR025103">
    <property type="entry name" value="DUF4011"/>
</dbReference>
<dbReference type="CDD" id="cd18808">
    <property type="entry name" value="SF1_C_Upf1"/>
    <property type="match status" value="1"/>
</dbReference>
<dbReference type="RefSeq" id="WP_090455958.1">
    <property type="nucleotide sequence ID" value="NZ_FNTC01000002.1"/>
</dbReference>
<feature type="domain" description="DNA2/NAM7 helicase-like C-terminal" evidence="3">
    <location>
        <begin position="1615"/>
        <end position="1812"/>
    </location>
</feature>
<dbReference type="FunFam" id="3.40.50.300:FF:002475">
    <property type="entry name" value="DNA helicase related protein"/>
    <property type="match status" value="1"/>
</dbReference>
<keyword evidence="6" id="KW-1185">Reference proteome</keyword>
<evidence type="ECO:0000259" key="2">
    <source>
        <dbReference type="Pfam" id="PF13086"/>
    </source>
</evidence>
<feature type="domain" description="Restriction endonuclease type II-like" evidence="4">
    <location>
        <begin position="1860"/>
        <end position="1957"/>
    </location>
</feature>
<protein>
    <submittedName>
        <fullName evidence="5">AAA domain-containing protein</fullName>
    </submittedName>
</protein>
<dbReference type="GO" id="GO:0004386">
    <property type="term" value="F:helicase activity"/>
    <property type="evidence" value="ECO:0007669"/>
    <property type="project" value="InterPro"/>
</dbReference>
<dbReference type="InterPro" id="IPR021754">
    <property type="entry name" value="DUF3320"/>
</dbReference>
<dbReference type="InterPro" id="IPR011335">
    <property type="entry name" value="Restrct_endonuc-II-like"/>
</dbReference>
<evidence type="ECO:0000259" key="3">
    <source>
        <dbReference type="Pfam" id="PF13087"/>
    </source>
</evidence>
<proteinExistence type="predicted"/>
<accession>A0A231GPY0</accession>
<dbReference type="Pfam" id="PF13087">
    <property type="entry name" value="AAA_12"/>
    <property type="match status" value="1"/>
</dbReference>
<dbReference type="InterPro" id="IPR041679">
    <property type="entry name" value="DNA2/NAM7-like_C"/>
</dbReference>
<dbReference type="PANTHER" id="PTHR10887:SF495">
    <property type="entry name" value="HELICASE SENATAXIN ISOFORM X1-RELATED"/>
    <property type="match status" value="1"/>
</dbReference>
<dbReference type="FunFam" id="3.40.50.300:FF:002063">
    <property type="entry name" value="DNA helicase related protein"/>
    <property type="match status" value="1"/>
</dbReference>
<evidence type="ECO:0000313" key="6">
    <source>
        <dbReference type="Proteomes" id="UP000198542"/>
    </source>
</evidence>
<feature type="domain" description="DUF3320" evidence="1">
    <location>
        <begin position="2061"/>
        <end position="2110"/>
    </location>
</feature>
<name>A0A231GPY0_PSEJE</name>
<evidence type="ECO:0000313" key="5">
    <source>
        <dbReference type="EMBL" id="SEC49471.1"/>
    </source>
</evidence>
<dbReference type="Pfam" id="PF18741">
    <property type="entry name" value="MTES_1575"/>
    <property type="match status" value="1"/>
</dbReference>
<organism evidence="5 6">
    <name type="scientific">Pseudomonas jessenii</name>
    <dbReference type="NCBI Taxonomy" id="77298"/>
    <lineage>
        <taxon>Bacteria</taxon>
        <taxon>Pseudomonadati</taxon>
        <taxon>Pseudomonadota</taxon>
        <taxon>Gammaproteobacteria</taxon>
        <taxon>Pseudomonadales</taxon>
        <taxon>Pseudomonadaceae</taxon>
        <taxon>Pseudomonas</taxon>
    </lineage>
</organism>